<dbReference type="Gene3D" id="3.80.10.10">
    <property type="entry name" value="Ribonuclease Inhibitor"/>
    <property type="match status" value="1"/>
</dbReference>
<evidence type="ECO:0000256" key="6">
    <source>
        <dbReference type="ARBA" id="ARBA00022840"/>
    </source>
</evidence>
<comment type="subcellular location">
    <subcellularLocation>
        <location evidence="1">Inflammasome</location>
    </subcellularLocation>
</comment>
<dbReference type="Pfam" id="PF00619">
    <property type="entry name" value="CARD"/>
    <property type="match status" value="1"/>
</dbReference>
<dbReference type="AlphaFoldDB" id="A0A9Q1DFM3"/>
<protein>
    <submittedName>
        <fullName evidence="13">Uncharacterized protein</fullName>
    </submittedName>
</protein>
<reference evidence="13" key="1">
    <citation type="journal article" date="2023" name="Science">
        <title>Genome structures resolve the early diversification of teleost fishes.</title>
        <authorList>
            <person name="Parey E."/>
            <person name="Louis A."/>
            <person name="Montfort J."/>
            <person name="Bouchez O."/>
            <person name="Roques C."/>
            <person name="Iampietro C."/>
            <person name="Lluch J."/>
            <person name="Castinel A."/>
            <person name="Donnadieu C."/>
            <person name="Desvignes T."/>
            <person name="Floi Bucao C."/>
            <person name="Jouanno E."/>
            <person name="Wen M."/>
            <person name="Mejri S."/>
            <person name="Dirks R."/>
            <person name="Jansen H."/>
            <person name="Henkel C."/>
            <person name="Chen W.J."/>
            <person name="Zahm M."/>
            <person name="Cabau C."/>
            <person name="Klopp C."/>
            <person name="Thompson A.W."/>
            <person name="Robinson-Rechavi M."/>
            <person name="Braasch I."/>
            <person name="Lecointre G."/>
            <person name="Bobe J."/>
            <person name="Postlethwait J.H."/>
            <person name="Berthelot C."/>
            <person name="Roest Crollius H."/>
            <person name="Guiguen Y."/>
        </authorList>
    </citation>
    <scope>NUCLEOTIDE SEQUENCE</scope>
    <source>
        <strain evidence="13">Concon-B</strain>
    </source>
</reference>
<sequence length="868" mass="99109">MAAGPLAVSLPVPEGSTCRSLRELRVCLVDQLEDHIGSLVEQLLLRDVFTRDDREDVLCQPGPRARVRKVLDILDCKGEEAASSFLSLYRRLQEAGREPVRQAQSAGYRKVIEKHKQTLKRRSECMLFYNTRHGEKILFSEHYVNLLLVKGHCSLEVKKHEILAFGQQRISLQQKAQEQRVIKPQQLFSDLTHSQAAKKILVTGVAGIGKTVLVQKILCDFGNNQGYFNFDFVIHLTFRDLNLITKPVSLRELVLRKNRHLAKDLDSVFANYEKLLIVLDGFDEFKHYRACDTEEFVTEEDEEGEVVQIVSSLMRGELLPEASVLLTSRPTAIGYIPIGCIDCFALITGFSMAEIKDFFIKYFQDEGLALRMFEVVRANELMLTLCFIPGFCYIVCSILRDSDGFSTKSPKTMTDIYTHYLVALLRSHTQNRAGSPHDLGNEEECLEQLSDTVLNLGRLAYQKLLAHDTLFYSCSPDVRQLAGNNLVSTFLDKTTVQEPGCSEDVYSFTHFTIQEFFAALYYVLEDHPSPDILESEVVLGREVSTGYLDLFRRFLSGLLSERNQQLLSRHVRMGRSRKADSYLPWLLGDIRSLCENGAFILNHLHCFFEQQDVSLALELNPTSLRINVSDDNLAPMDYGVIKYFLNLKCGDIHELDLTGTNVSTKSLMDLKPYLFRCQKLWLGENNLDTEAMQILAEVLQSTRNMVQLGLGWTNIGDEEFLVLAEGLRTNEVLQGLWLEGNNITFRGLSAVADFIPFSVRKIIVIWNNVSEEEAEKLNNRECFIADFSNDDTWIGWGDWVLQRCEVSNNEKLVTFLNKVCNISIYCMEIGWVETFYSKLTEMIRTRIDVCSEDDIRRKLVKFLDILTV</sequence>
<dbReference type="InterPro" id="IPR001315">
    <property type="entry name" value="CARD"/>
</dbReference>
<dbReference type="Gene3D" id="1.10.533.10">
    <property type="entry name" value="Death Domain, Fas"/>
    <property type="match status" value="1"/>
</dbReference>
<evidence type="ECO:0000256" key="7">
    <source>
        <dbReference type="ARBA" id="ARBA00022843"/>
    </source>
</evidence>
<proteinExistence type="predicted"/>
<dbReference type="Gene3D" id="3.40.50.300">
    <property type="entry name" value="P-loop containing nucleotide triphosphate hydrolases"/>
    <property type="match status" value="1"/>
</dbReference>
<dbReference type="GO" id="GO:0042981">
    <property type="term" value="P:regulation of apoptotic process"/>
    <property type="evidence" value="ECO:0007669"/>
    <property type="project" value="InterPro"/>
</dbReference>
<dbReference type="InterPro" id="IPR029495">
    <property type="entry name" value="NACHT-assoc"/>
</dbReference>
<keyword evidence="10" id="KW-1271">Inflammasome</keyword>
<dbReference type="GO" id="GO:0045087">
    <property type="term" value="P:innate immune response"/>
    <property type="evidence" value="ECO:0007669"/>
    <property type="project" value="UniProtKB-KW"/>
</dbReference>
<evidence type="ECO:0000256" key="3">
    <source>
        <dbReference type="ARBA" id="ARBA00022588"/>
    </source>
</evidence>
<dbReference type="Pfam" id="PF14484">
    <property type="entry name" value="FISNA"/>
    <property type="match status" value="1"/>
</dbReference>
<dbReference type="PROSITE" id="PS50837">
    <property type="entry name" value="NACHT"/>
    <property type="match status" value="1"/>
</dbReference>
<accession>A0A9Q1DFM3</accession>
<gene>
    <name evidence="13" type="ORF">COCON_G00115250</name>
</gene>
<dbReference type="Pfam" id="PF17776">
    <property type="entry name" value="NLRC4_HD2"/>
    <property type="match status" value="1"/>
</dbReference>
<keyword evidence="6" id="KW-0067">ATP-binding</keyword>
<dbReference type="EMBL" id="JAFJMO010000008">
    <property type="protein sequence ID" value="KAJ8268918.1"/>
    <property type="molecule type" value="Genomic_DNA"/>
</dbReference>
<keyword evidence="8" id="KW-0391">Immunity</keyword>
<dbReference type="PANTHER" id="PTHR45690">
    <property type="entry name" value="NACHT, LRR AND PYD DOMAINS-CONTAINING PROTEIN 12"/>
    <property type="match status" value="1"/>
</dbReference>
<dbReference type="PANTHER" id="PTHR45690:SF19">
    <property type="entry name" value="NACHT, LRR AND PYD DOMAINS-CONTAINING PROTEIN 3"/>
    <property type="match status" value="1"/>
</dbReference>
<feature type="domain" description="NACHT" evidence="12">
    <location>
        <begin position="198"/>
        <end position="332"/>
    </location>
</feature>
<keyword evidence="4" id="KW-0677">Repeat</keyword>
<dbReference type="SUPFAM" id="SSF52540">
    <property type="entry name" value="P-loop containing nucleoside triphosphate hydrolases"/>
    <property type="match status" value="1"/>
</dbReference>
<dbReference type="SUPFAM" id="SSF47986">
    <property type="entry name" value="DEATH domain"/>
    <property type="match status" value="1"/>
</dbReference>
<dbReference type="InterPro" id="IPR050637">
    <property type="entry name" value="NLRP_innate_immun_reg"/>
</dbReference>
<keyword evidence="3" id="KW-0399">Innate immunity</keyword>
<evidence type="ECO:0000256" key="9">
    <source>
        <dbReference type="ARBA" id="ARBA00023198"/>
    </source>
</evidence>
<dbReference type="GO" id="GO:0005524">
    <property type="term" value="F:ATP binding"/>
    <property type="evidence" value="ECO:0007669"/>
    <property type="project" value="UniProtKB-KW"/>
</dbReference>
<evidence type="ECO:0000256" key="2">
    <source>
        <dbReference type="ARBA" id="ARBA00022490"/>
    </source>
</evidence>
<dbReference type="PROSITE" id="PS50209">
    <property type="entry name" value="CARD"/>
    <property type="match status" value="1"/>
</dbReference>
<comment type="caution">
    <text evidence="13">The sequence shown here is derived from an EMBL/GenBank/DDBJ whole genome shotgun (WGS) entry which is preliminary data.</text>
</comment>
<dbReference type="CDD" id="cd01671">
    <property type="entry name" value="CARD"/>
    <property type="match status" value="1"/>
</dbReference>
<organism evidence="13 14">
    <name type="scientific">Conger conger</name>
    <name type="common">Conger eel</name>
    <name type="synonym">Muraena conger</name>
    <dbReference type="NCBI Taxonomy" id="82655"/>
    <lineage>
        <taxon>Eukaryota</taxon>
        <taxon>Metazoa</taxon>
        <taxon>Chordata</taxon>
        <taxon>Craniata</taxon>
        <taxon>Vertebrata</taxon>
        <taxon>Euteleostomi</taxon>
        <taxon>Actinopterygii</taxon>
        <taxon>Neopterygii</taxon>
        <taxon>Teleostei</taxon>
        <taxon>Anguilliformes</taxon>
        <taxon>Congridae</taxon>
        <taxon>Conger</taxon>
    </lineage>
</organism>
<evidence type="ECO:0000313" key="14">
    <source>
        <dbReference type="Proteomes" id="UP001152803"/>
    </source>
</evidence>
<name>A0A9Q1DFM3_CONCO</name>
<evidence type="ECO:0000256" key="8">
    <source>
        <dbReference type="ARBA" id="ARBA00022859"/>
    </source>
</evidence>
<keyword evidence="7" id="KW-0832">Ubl conjugation</keyword>
<evidence type="ECO:0000259" key="11">
    <source>
        <dbReference type="PROSITE" id="PS50209"/>
    </source>
</evidence>
<evidence type="ECO:0000256" key="4">
    <source>
        <dbReference type="ARBA" id="ARBA00022737"/>
    </source>
</evidence>
<keyword evidence="2" id="KW-0963">Cytoplasm</keyword>
<feature type="domain" description="CARD" evidence="11">
    <location>
        <begin position="13"/>
        <end position="87"/>
    </location>
</feature>
<dbReference type="InterPro" id="IPR011029">
    <property type="entry name" value="DEATH-like_dom_sf"/>
</dbReference>
<dbReference type="InterPro" id="IPR027417">
    <property type="entry name" value="P-loop_NTPase"/>
</dbReference>
<evidence type="ECO:0000313" key="13">
    <source>
        <dbReference type="EMBL" id="KAJ8268918.1"/>
    </source>
</evidence>
<dbReference type="InterPro" id="IPR032675">
    <property type="entry name" value="LRR_dom_sf"/>
</dbReference>
<dbReference type="InterPro" id="IPR041267">
    <property type="entry name" value="NLRP_HD2"/>
</dbReference>
<evidence type="ECO:0000256" key="5">
    <source>
        <dbReference type="ARBA" id="ARBA00022741"/>
    </source>
</evidence>
<keyword evidence="14" id="KW-1185">Reference proteome</keyword>
<dbReference type="SUPFAM" id="SSF52047">
    <property type="entry name" value="RNI-like"/>
    <property type="match status" value="1"/>
</dbReference>
<dbReference type="Pfam" id="PF05729">
    <property type="entry name" value="NACHT"/>
    <property type="match status" value="1"/>
</dbReference>
<dbReference type="OrthoDB" id="120976at2759"/>
<evidence type="ECO:0000259" key="12">
    <source>
        <dbReference type="PROSITE" id="PS50837"/>
    </source>
</evidence>
<evidence type="ECO:0000256" key="10">
    <source>
        <dbReference type="ARBA" id="ARBA00023233"/>
    </source>
</evidence>
<dbReference type="InterPro" id="IPR007111">
    <property type="entry name" value="NACHT_NTPase"/>
</dbReference>
<dbReference type="Proteomes" id="UP001152803">
    <property type="component" value="Unassembled WGS sequence"/>
</dbReference>
<keyword evidence="9" id="KW-0395">Inflammatory response</keyword>
<evidence type="ECO:0000256" key="1">
    <source>
        <dbReference type="ARBA" id="ARBA00004110"/>
    </source>
</evidence>
<keyword evidence="5" id="KW-0547">Nucleotide-binding</keyword>
<dbReference type="GO" id="GO:0061702">
    <property type="term" value="C:canonical inflammasome complex"/>
    <property type="evidence" value="ECO:0007669"/>
    <property type="project" value="UniProtKB-SubCell"/>
</dbReference>
<dbReference type="SMART" id="SM01288">
    <property type="entry name" value="FISNA"/>
    <property type="match status" value="1"/>
</dbReference>